<dbReference type="PANTHER" id="PTHR40448:SF1">
    <property type="entry name" value="TWO-COMPONENT SENSOR HISTIDINE KINASE"/>
    <property type="match status" value="1"/>
</dbReference>
<dbReference type="CDD" id="cd16935">
    <property type="entry name" value="HATPase_AgrC-ComD-like"/>
    <property type="match status" value="1"/>
</dbReference>
<keyword evidence="1" id="KW-0812">Transmembrane</keyword>
<evidence type="ECO:0000313" key="3">
    <source>
        <dbReference type="EMBL" id="HIX49828.1"/>
    </source>
</evidence>
<sequence length="452" mass="51098">MGFEEFYDSVWNIEYIWQILIAEALCCFCFKRRKHFETRAVIAIVACIAFYMLARLADGALEACRAPRFLYGFKMYLTFFVTIAAMKVCFNESIWSVLFAASAAQLMQHLAFEVASMLMDVCGIPWNAVGYILLHLFTFAAVYVAAYFLLLRKMANKQFSNIGNKRMIFVTIVCTLICFTLSWYGQRFFTEEAAVVFRSTLIVVCFILLAYQFSFLDNSTVIQQNIQLQQMLIEAQERYNIADEKREIINIKCHDIKKQLREYGQRLRIDGDSMDEMLEAVNIYDASMHTGNDALDVILSDKALHCEKHGIQFGAIVDGAACSFLPPMDLYALFGNILDNAIEAVNQLDRREKAVINLNVHTEGKLLLIHCENYFNGTLQFADGLPLSTKGEDAYHGFGVKSIRMVAEKYGGTMSVSVDGDVFAVNVILPLQEGKQKDLPALAEDSAKAKTE</sequence>
<dbReference type="Proteomes" id="UP000886847">
    <property type="component" value="Unassembled WGS sequence"/>
</dbReference>
<dbReference type="SUPFAM" id="SSF55874">
    <property type="entry name" value="ATPase domain of HSP90 chaperone/DNA topoisomerase II/histidine kinase"/>
    <property type="match status" value="1"/>
</dbReference>
<dbReference type="GO" id="GO:0042802">
    <property type="term" value="F:identical protein binding"/>
    <property type="evidence" value="ECO:0007669"/>
    <property type="project" value="TreeGrafter"/>
</dbReference>
<protein>
    <submittedName>
        <fullName evidence="3">GHKL domain-containing protein</fullName>
    </submittedName>
</protein>
<feature type="transmembrane region" description="Helical" evidence="1">
    <location>
        <begin position="69"/>
        <end position="90"/>
    </location>
</feature>
<dbReference type="InterPro" id="IPR032834">
    <property type="entry name" value="NatK-like_C"/>
</dbReference>
<proteinExistence type="predicted"/>
<feature type="transmembrane region" description="Helical" evidence="1">
    <location>
        <begin position="196"/>
        <end position="216"/>
    </location>
</feature>
<dbReference type="PANTHER" id="PTHR40448">
    <property type="entry name" value="TWO-COMPONENT SENSOR HISTIDINE KINASE"/>
    <property type="match status" value="1"/>
</dbReference>
<dbReference type="Gene3D" id="3.30.565.10">
    <property type="entry name" value="Histidine kinase-like ATPase, C-terminal domain"/>
    <property type="match status" value="1"/>
</dbReference>
<comment type="caution">
    <text evidence="3">The sequence shown here is derived from an EMBL/GenBank/DDBJ whole genome shotgun (WGS) entry which is preliminary data.</text>
</comment>
<feature type="transmembrane region" description="Helical" evidence="1">
    <location>
        <begin position="167"/>
        <end position="184"/>
    </location>
</feature>
<evidence type="ECO:0000256" key="1">
    <source>
        <dbReference type="SAM" id="Phobius"/>
    </source>
</evidence>
<accession>A0A9D1W0A2</accession>
<evidence type="ECO:0000313" key="4">
    <source>
        <dbReference type="Proteomes" id="UP000886847"/>
    </source>
</evidence>
<gene>
    <name evidence="3" type="ORF">H9851_00895</name>
</gene>
<evidence type="ECO:0000259" key="2">
    <source>
        <dbReference type="Pfam" id="PF14501"/>
    </source>
</evidence>
<keyword evidence="1" id="KW-0472">Membrane</keyword>
<dbReference type="InterPro" id="IPR036890">
    <property type="entry name" value="HATPase_C_sf"/>
</dbReference>
<reference evidence="3" key="1">
    <citation type="journal article" date="2021" name="PeerJ">
        <title>Extensive microbial diversity within the chicken gut microbiome revealed by metagenomics and culture.</title>
        <authorList>
            <person name="Gilroy R."/>
            <person name="Ravi A."/>
            <person name="Getino M."/>
            <person name="Pursley I."/>
            <person name="Horton D.L."/>
            <person name="Alikhan N.F."/>
            <person name="Baker D."/>
            <person name="Gharbi K."/>
            <person name="Hall N."/>
            <person name="Watson M."/>
            <person name="Adriaenssens E.M."/>
            <person name="Foster-Nyarko E."/>
            <person name="Jarju S."/>
            <person name="Secka A."/>
            <person name="Antonio M."/>
            <person name="Oren A."/>
            <person name="Chaudhuri R.R."/>
            <person name="La Ragione R."/>
            <person name="Hildebrand F."/>
            <person name="Pallen M.J."/>
        </authorList>
    </citation>
    <scope>NUCLEOTIDE SEQUENCE</scope>
    <source>
        <strain evidence="3">2189</strain>
    </source>
</reference>
<organism evidence="3 4">
    <name type="scientific">Candidatus Borkfalkia faecavium</name>
    <dbReference type="NCBI Taxonomy" id="2838508"/>
    <lineage>
        <taxon>Bacteria</taxon>
        <taxon>Bacillati</taxon>
        <taxon>Bacillota</taxon>
        <taxon>Clostridia</taxon>
        <taxon>Christensenellales</taxon>
        <taxon>Christensenellaceae</taxon>
        <taxon>Candidatus Borkfalkia</taxon>
    </lineage>
</organism>
<dbReference type="EMBL" id="DXEW01000004">
    <property type="protein sequence ID" value="HIX49828.1"/>
    <property type="molecule type" value="Genomic_DNA"/>
</dbReference>
<feature type="transmembrane region" description="Helical" evidence="1">
    <location>
        <begin position="131"/>
        <end position="151"/>
    </location>
</feature>
<feature type="transmembrane region" description="Helical" evidence="1">
    <location>
        <begin position="38"/>
        <end position="57"/>
    </location>
</feature>
<reference evidence="3" key="2">
    <citation type="submission" date="2021-04" db="EMBL/GenBank/DDBJ databases">
        <authorList>
            <person name="Gilroy R."/>
        </authorList>
    </citation>
    <scope>NUCLEOTIDE SEQUENCE</scope>
    <source>
        <strain evidence="3">2189</strain>
    </source>
</reference>
<keyword evidence="1" id="KW-1133">Transmembrane helix</keyword>
<feature type="domain" description="Sensor histidine kinase NatK-like C-terminal" evidence="2">
    <location>
        <begin position="327"/>
        <end position="430"/>
    </location>
</feature>
<dbReference type="Pfam" id="PF14501">
    <property type="entry name" value="HATPase_c_5"/>
    <property type="match status" value="1"/>
</dbReference>
<name>A0A9D1W0A2_9FIRM</name>
<dbReference type="AlphaFoldDB" id="A0A9D1W0A2"/>